<keyword evidence="2" id="KW-0456">Lyase</keyword>
<comment type="caution">
    <text evidence="3">The sequence shown here is derived from an EMBL/GenBank/DDBJ whole genome shotgun (WGS) entry which is preliminary data.</text>
</comment>
<dbReference type="GO" id="GO:0016838">
    <property type="term" value="F:carbon-oxygen lyase activity, acting on phosphates"/>
    <property type="evidence" value="ECO:0007669"/>
    <property type="project" value="InterPro"/>
</dbReference>
<dbReference type="InterPro" id="IPR024652">
    <property type="entry name" value="Trichodiene_synth"/>
</dbReference>
<reference evidence="4" key="1">
    <citation type="journal article" date="2017" name="Nat. Microbiol.">
        <title>Global analysis of biosynthetic gene clusters reveals vast potential of secondary metabolite production in Penicillium species.</title>
        <authorList>
            <person name="Nielsen J.C."/>
            <person name="Grijseels S."/>
            <person name="Prigent S."/>
            <person name="Ji B."/>
            <person name="Dainat J."/>
            <person name="Nielsen K.F."/>
            <person name="Frisvad J.C."/>
            <person name="Workman M."/>
            <person name="Nielsen J."/>
        </authorList>
    </citation>
    <scope>NUCLEOTIDE SEQUENCE [LARGE SCALE GENOMIC DNA]</scope>
    <source>
        <strain evidence="4">IBT 13039</strain>
    </source>
</reference>
<evidence type="ECO:0000256" key="2">
    <source>
        <dbReference type="ARBA" id="ARBA00023239"/>
    </source>
</evidence>
<proteinExistence type="inferred from homology"/>
<evidence type="ECO:0000313" key="3">
    <source>
        <dbReference type="EMBL" id="OQE91267.1"/>
    </source>
</evidence>
<sequence>MSTTLETSVSRNECREILDEFFLGVSFEINHDPDPSLEKFLIDSCLSHGVTKETAVKLAKLGAALAKQYYPLHSPDLQRLIGLYTSYFFLVDDLGPEFLDDIRNFGRNATRGMPQNPFLKSFAALLPNLDQYYPGLCSSRFTTGLIHYMDFCALEIETTGKFLHLPTSKGFPVYFRRTTGLPESWTFFTLTNDIWSEENMNLFLQATPDMIDFTNAVNDLLSYYKESTISDERNTYIYHRALADEIPVSEVLRCLVTEIHNYIDNIKTTVSDSPTLLEVVDRYLGGLIQFHVMQPRYKLCELEIPSLMEKMTQNGQMSRPSNN</sequence>
<evidence type="ECO:0000313" key="4">
    <source>
        <dbReference type="Proteomes" id="UP000191691"/>
    </source>
</evidence>
<accession>A0A1V6YVB9</accession>
<dbReference type="AlphaFoldDB" id="A0A1V6YVB9"/>
<dbReference type="Proteomes" id="UP000191691">
    <property type="component" value="Unassembled WGS sequence"/>
</dbReference>
<evidence type="ECO:0008006" key="5">
    <source>
        <dbReference type="Google" id="ProtNLM"/>
    </source>
</evidence>
<evidence type="ECO:0000256" key="1">
    <source>
        <dbReference type="ARBA" id="ARBA00007946"/>
    </source>
</evidence>
<dbReference type="Pfam" id="PF06330">
    <property type="entry name" value="TRI5"/>
    <property type="match status" value="1"/>
</dbReference>
<dbReference type="InterPro" id="IPR008949">
    <property type="entry name" value="Isoprenoid_synthase_dom_sf"/>
</dbReference>
<dbReference type="STRING" id="60175.A0A1V6YVB9"/>
<name>A0A1V6YVB9_PENNA</name>
<dbReference type="EMBL" id="MOOB01000010">
    <property type="protein sequence ID" value="OQE91267.1"/>
    <property type="molecule type" value="Genomic_DNA"/>
</dbReference>
<keyword evidence="4" id="KW-1185">Reference proteome</keyword>
<comment type="similarity">
    <text evidence="1">Belongs to the trichodiene synthase family.</text>
</comment>
<protein>
    <recommendedName>
        <fullName evidence="5">Trichodiene synthase</fullName>
    </recommendedName>
</protein>
<gene>
    <name evidence="3" type="ORF">PENNAL_c0010G11365</name>
</gene>
<organism evidence="3 4">
    <name type="scientific">Penicillium nalgiovense</name>
    <dbReference type="NCBI Taxonomy" id="60175"/>
    <lineage>
        <taxon>Eukaryota</taxon>
        <taxon>Fungi</taxon>
        <taxon>Dikarya</taxon>
        <taxon>Ascomycota</taxon>
        <taxon>Pezizomycotina</taxon>
        <taxon>Eurotiomycetes</taxon>
        <taxon>Eurotiomycetidae</taxon>
        <taxon>Eurotiales</taxon>
        <taxon>Aspergillaceae</taxon>
        <taxon>Penicillium</taxon>
    </lineage>
</organism>
<dbReference type="OMA" id="YHYIDDD"/>
<dbReference type="Gene3D" id="1.10.600.10">
    <property type="entry name" value="Farnesyl Diphosphate Synthase"/>
    <property type="match status" value="1"/>
</dbReference>
<dbReference type="SUPFAM" id="SSF48576">
    <property type="entry name" value="Terpenoid synthases"/>
    <property type="match status" value="1"/>
</dbReference>